<dbReference type="EMBL" id="FOIM01000052">
    <property type="protein sequence ID" value="SEU19849.1"/>
    <property type="molecule type" value="Genomic_DNA"/>
</dbReference>
<name>A0A1I0K9B7_9FIRM</name>
<feature type="chain" id="PRO_5044372660" evidence="2">
    <location>
        <begin position="24"/>
        <end position="786"/>
    </location>
</feature>
<sequence length="786" mass="86462">MLKRKLLASALTLAILGSALSAAGCGNNGRSSGGQDVSEEAWVTSADKAKGKNAESDGGTADTPGNETAGSGAAGGAAAGDTAGSGTADGGAHGGGANSGNPANGGNSGLMNLDFKPGFTVTADAYTPLSITPNAPQYTLNADLSNIENLDQFGNLTQAQRDLIAKNGFVVSPTDSEQLFYVYEDNTYKKIPGFVTTDSVLQLYHIFYDYSLRNLETEFLYDDLIRLNSSMIGQLSADYQIVQNEEVKDAVLKMLGYFSVANLALGKELPADLPPETADLARQEYRLIENAAGKAVSPLFGYELDYSLFTVRGHYTRSEELGKFFRAMSWYGLVPMPFYDGLNARDEESAVRAIVTAISLCRAPAQDGVSLWENIYSTTSFFVGESDDITPYEVALAVKKVYSDTPDLNEIPDKLDDFYREVDQMRAPDIVLKVPEAETKLQMRFMGQRYIPDSEILQKLSEPYDRPVPTGLDVFAVFGSERADEILDEFYQPRQQWSGYQNNFDQLRIKFDSQTIPQQTNNLYNGWLYCLKSLVNRVDGAYPTFMKNTAWEDKSLSTALGSWAEIRHDTILYGKQSAAECGGNEPPEVLGYVEPNPEFFNRLLWLTKVTRESLEQRGLLSDSLKYKMLDFEDTLDFLKKCAQKELNGEDLSPEEHSSLVTYGGTLEFMSSSIAEAGNWYLVESDTDKNMAVIADVHTSGGSYLEAGVGNAAEIYVAVPQNGKIYLTRGAVFDFFEFLSAERLTDETWQDMIRQNPPQRPAFVHSYMDETGGGEVPVPDEPYSTGC</sequence>
<gene>
    <name evidence="3" type="ORF">SAMN05216313_1528</name>
</gene>
<proteinExistence type="predicted"/>
<keyword evidence="2" id="KW-0732">Signal</keyword>
<dbReference type="STRING" id="460384.SAMN05216313_1528"/>
<accession>A0A1I0K9B7</accession>
<dbReference type="SMART" id="SM01325">
    <property type="entry name" value="DUF3160"/>
    <property type="match status" value="1"/>
</dbReference>
<dbReference type="AlphaFoldDB" id="A0A1I0K9B7"/>
<dbReference type="InterPro" id="IPR022601">
    <property type="entry name" value="DUF3160"/>
</dbReference>
<keyword evidence="4" id="KW-1185">Reference proteome</keyword>
<evidence type="ECO:0000313" key="3">
    <source>
        <dbReference type="EMBL" id="SEU19849.1"/>
    </source>
</evidence>
<feature type="compositionally biased region" description="Gly residues" evidence="1">
    <location>
        <begin position="87"/>
        <end position="98"/>
    </location>
</feature>
<evidence type="ECO:0000256" key="1">
    <source>
        <dbReference type="SAM" id="MobiDB-lite"/>
    </source>
</evidence>
<dbReference type="RefSeq" id="WP_092371545.1">
    <property type="nucleotide sequence ID" value="NZ_DAINWJ010000274.1"/>
</dbReference>
<evidence type="ECO:0000313" key="4">
    <source>
        <dbReference type="Proteomes" id="UP000198508"/>
    </source>
</evidence>
<feature type="region of interest" description="Disordered" evidence="1">
    <location>
        <begin position="762"/>
        <end position="786"/>
    </location>
</feature>
<dbReference type="GeneID" id="93280219"/>
<dbReference type="PROSITE" id="PS51257">
    <property type="entry name" value="PROKAR_LIPOPROTEIN"/>
    <property type="match status" value="1"/>
</dbReference>
<dbReference type="Proteomes" id="UP000198508">
    <property type="component" value="Unassembled WGS sequence"/>
</dbReference>
<organism evidence="3 4">
    <name type="scientific">Enterocloster lavalensis</name>
    <dbReference type="NCBI Taxonomy" id="460384"/>
    <lineage>
        <taxon>Bacteria</taxon>
        <taxon>Bacillati</taxon>
        <taxon>Bacillota</taxon>
        <taxon>Clostridia</taxon>
        <taxon>Lachnospirales</taxon>
        <taxon>Lachnospiraceae</taxon>
        <taxon>Enterocloster</taxon>
    </lineage>
</organism>
<dbReference type="Pfam" id="PF11369">
    <property type="entry name" value="DUF3160"/>
    <property type="match status" value="1"/>
</dbReference>
<feature type="signal peptide" evidence="2">
    <location>
        <begin position="1"/>
        <end position="23"/>
    </location>
</feature>
<feature type="region of interest" description="Disordered" evidence="1">
    <location>
        <begin position="44"/>
        <end position="109"/>
    </location>
</feature>
<reference evidence="4" key="1">
    <citation type="submission" date="2016-10" db="EMBL/GenBank/DDBJ databases">
        <authorList>
            <person name="Varghese N."/>
            <person name="Submissions S."/>
        </authorList>
    </citation>
    <scope>NUCLEOTIDE SEQUENCE [LARGE SCALE GENOMIC DNA]</scope>
    <source>
        <strain evidence="4">NLAE-zl-G277</strain>
    </source>
</reference>
<evidence type="ECO:0000256" key="2">
    <source>
        <dbReference type="SAM" id="SignalP"/>
    </source>
</evidence>
<protein>
    <submittedName>
        <fullName evidence="3">Uncharacterized protein</fullName>
    </submittedName>
</protein>